<feature type="region of interest" description="Regulatory domain" evidence="11">
    <location>
        <begin position="390"/>
        <end position="514"/>
    </location>
</feature>
<evidence type="ECO:0000256" key="1">
    <source>
        <dbReference type="ARBA" id="ARBA00004689"/>
    </source>
</evidence>
<evidence type="ECO:0000313" key="14">
    <source>
        <dbReference type="Proteomes" id="UP000019141"/>
    </source>
</evidence>
<dbReference type="InterPro" id="IPR005671">
    <property type="entry name" value="LeuA_bact_synth"/>
</dbReference>
<dbReference type="PROSITE" id="PS00815">
    <property type="entry name" value="AIPM_HOMOCIT_SYNTH_1"/>
    <property type="match status" value="1"/>
</dbReference>
<keyword evidence="14" id="KW-1185">Reference proteome</keyword>
<dbReference type="GO" id="GO:0003985">
    <property type="term" value="F:acetyl-CoA C-acetyltransferase activity"/>
    <property type="evidence" value="ECO:0007669"/>
    <property type="project" value="UniProtKB-UniRule"/>
</dbReference>
<dbReference type="NCBIfam" id="NF002086">
    <property type="entry name" value="PRK00915.1-3"/>
    <property type="match status" value="1"/>
</dbReference>
<dbReference type="SMART" id="SM00917">
    <property type="entry name" value="LeuA_dimer"/>
    <property type="match status" value="1"/>
</dbReference>
<comment type="catalytic activity">
    <reaction evidence="11">
        <text>3-methyl-2-oxobutanoate + acetyl-CoA + H2O = (2S)-2-isopropylmalate + CoA + H(+)</text>
        <dbReference type="Rhea" id="RHEA:21524"/>
        <dbReference type="ChEBI" id="CHEBI:1178"/>
        <dbReference type="ChEBI" id="CHEBI:11851"/>
        <dbReference type="ChEBI" id="CHEBI:15377"/>
        <dbReference type="ChEBI" id="CHEBI:15378"/>
        <dbReference type="ChEBI" id="CHEBI:57287"/>
        <dbReference type="ChEBI" id="CHEBI:57288"/>
        <dbReference type="EC" id="2.3.3.13"/>
    </reaction>
</comment>
<reference evidence="13 14" key="1">
    <citation type="journal article" date="2014" name="Nature">
        <title>An environmental bacterial taxon with a large and distinct metabolic repertoire.</title>
        <authorList>
            <person name="Wilson M.C."/>
            <person name="Mori T."/>
            <person name="Ruckert C."/>
            <person name="Uria A.R."/>
            <person name="Helf M.J."/>
            <person name="Takada K."/>
            <person name="Gernert C."/>
            <person name="Steffens U.A."/>
            <person name="Heycke N."/>
            <person name="Schmitt S."/>
            <person name="Rinke C."/>
            <person name="Helfrich E.J."/>
            <person name="Brachmann A.O."/>
            <person name="Gurgui C."/>
            <person name="Wakimoto T."/>
            <person name="Kracht M."/>
            <person name="Crusemann M."/>
            <person name="Hentschel U."/>
            <person name="Abe I."/>
            <person name="Matsunaga S."/>
            <person name="Kalinowski J."/>
            <person name="Takeyama H."/>
            <person name="Piel J."/>
        </authorList>
    </citation>
    <scope>NUCLEOTIDE SEQUENCE [LARGE SCALE GENOMIC DNA]</scope>
    <source>
        <strain evidence="14">TSY1</strain>
    </source>
</reference>
<dbReference type="InterPro" id="IPR013785">
    <property type="entry name" value="Aldolase_TIM"/>
</dbReference>
<organism evidence="13 14">
    <name type="scientific">Entotheonella factor</name>
    <dbReference type="NCBI Taxonomy" id="1429438"/>
    <lineage>
        <taxon>Bacteria</taxon>
        <taxon>Pseudomonadati</taxon>
        <taxon>Nitrospinota/Tectimicrobiota group</taxon>
        <taxon>Candidatus Tectimicrobiota</taxon>
        <taxon>Candidatus Entotheonellia</taxon>
        <taxon>Candidatus Entotheonellales</taxon>
        <taxon>Candidatus Entotheonellaceae</taxon>
        <taxon>Candidatus Entotheonella</taxon>
    </lineage>
</organism>
<dbReference type="Proteomes" id="UP000019141">
    <property type="component" value="Unassembled WGS sequence"/>
</dbReference>
<feature type="binding site" evidence="11">
    <location>
        <position position="13"/>
    </location>
    <ligand>
        <name>Mn(2+)</name>
        <dbReference type="ChEBI" id="CHEBI:29035"/>
    </ligand>
</feature>
<keyword evidence="13" id="KW-0012">Acyltransferase</keyword>
<dbReference type="EC" id="2.3.3.13" evidence="3 11"/>
<dbReference type="AlphaFoldDB" id="W4L6G0"/>
<dbReference type="FunFam" id="3.30.160.270:FF:000003">
    <property type="entry name" value="2-isopropylmalate synthase"/>
    <property type="match status" value="1"/>
</dbReference>
<keyword evidence="6 11" id="KW-0028">Amino-acid biosynthesis</keyword>
<dbReference type="InterPro" id="IPR000891">
    <property type="entry name" value="PYR_CT"/>
</dbReference>
<dbReference type="InterPro" id="IPR013709">
    <property type="entry name" value="2-isopropylmalate_synth_dimer"/>
</dbReference>
<evidence type="ECO:0000256" key="11">
    <source>
        <dbReference type="HAMAP-Rule" id="MF_01025"/>
    </source>
</evidence>
<keyword evidence="11" id="KW-0963">Cytoplasm</keyword>
<dbReference type="Pfam" id="PF08502">
    <property type="entry name" value="LeuA_dimer"/>
    <property type="match status" value="1"/>
</dbReference>
<evidence type="ECO:0000256" key="10">
    <source>
        <dbReference type="ARBA" id="ARBA00023304"/>
    </source>
</evidence>
<feature type="binding site" evidence="11">
    <location>
        <position position="237"/>
    </location>
    <ligand>
        <name>Mn(2+)</name>
        <dbReference type="ChEBI" id="CHEBI:29035"/>
    </ligand>
</feature>
<dbReference type="GO" id="GO:0005737">
    <property type="term" value="C:cytoplasm"/>
    <property type="evidence" value="ECO:0007669"/>
    <property type="project" value="UniProtKB-UniRule"/>
</dbReference>
<dbReference type="Gene3D" id="3.20.20.70">
    <property type="entry name" value="Aldolase class I"/>
    <property type="match status" value="1"/>
</dbReference>
<accession>W4L6G0</accession>
<dbReference type="FunFam" id="1.10.238.260:FF:000001">
    <property type="entry name" value="2-isopropylmalate synthase"/>
    <property type="match status" value="1"/>
</dbReference>
<dbReference type="EMBL" id="AZHW01001345">
    <property type="protein sequence ID" value="ETW92916.1"/>
    <property type="molecule type" value="Genomic_DNA"/>
</dbReference>
<dbReference type="UniPathway" id="UPA00048">
    <property type="reaction ID" value="UER00070"/>
</dbReference>
<comment type="cofactor">
    <cofactor evidence="11">
        <name>Mn(2+)</name>
        <dbReference type="ChEBI" id="CHEBI:29035"/>
    </cofactor>
</comment>
<evidence type="ECO:0000256" key="2">
    <source>
        <dbReference type="ARBA" id="ARBA00009396"/>
    </source>
</evidence>
<sequence length="514" mass="56121">MHKVDIFDTTLRDGEQSPGCSLNAAEKLEIAHQLARTGVDVIEAGFAASSPGDFAAVKMIAEQVRGPVITALARGVRSDIEAVAEAVKPAERPRIHIVVSASDIHLERKMRKSKDEVLQMGVDSVRFARQFCDDVEYSTEDASRADLDYLSRTLEAVIDAGATVINLPDTVGYAVPGEWFETFMAVMNRVPNIDKAKISVHCHDDLGMGVANSLEAIRAGVKQVEGCFNGIGERAGNASLEEIIVALHMRPDYYNAYTDVNLKELYRTCQLIANRTGMPIPRNKAIVGGNAFAHSSGIHQDGIIKDRSNYEIISPELIGLETSDIVLSARSGRAALSYRLKALGYELAQDELNEVYQRFLEVADRKKEVMDEDLRAIMNDQVVHIPETFKLEHMSISSVSGETPSASVSLRVGEELKEATAQGNGPLDAAYRAVDVITEFDVVLDDYSVRSVTEGQEAMGEATVKIRDNGTQVIGRAATTDVVEASVRAYVNAMNKIVEERATRGEKVPQLNVP</sequence>
<evidence type="ECO:0000256" key="9">
    <source>
        <dbReference type="ARBA" id="ARBA00023211"/>
    </source>
</evidence>
<keyword evidence="9 11" id="KW-0464">Manganese</keyword>
<dbReference type="PANTHER" id="PTHR10277:SF9">
    <property type="entry name" value="2-ISOPROPYLMALATE SYNTHASE 1, CHLOROPLASTIC-RELATED"/>
    <property type="match status" value="1"/>
</dbReference>
<comment type="similarity">
    <text evidence="2 11">Belongs to the alpha-IPM synthase/homocitrate synthase family. LeuA type 1 subfamily.</text>
</comment>
<dbReference type="InterPro" id="IPR002034">
    <property type="entry name" value="AIPM/Hcit_synth_CS"/>
</dbReference>
<keyword evidence="7 11" id="KW-0808">Transferase</keyword>
<dbReference type="PATRIC" id="fig|1429438.4.peg.7777"/>
<feature type="binding site" evidence="11">
    <location>
        <position position="201"/>
    </location>
    <ligand>
        <name>Mn(2+)</name>
        <dbReference type="ChEBI" id="CHEBI:29035"/>
    </ligand>
</feature>
<comment type="subunit">
    <text evidence="11">Homodimer.</text>
</comment>
<evidence type="ECO:0000259" key="12">
    <source>
        <dbReference type="PROSITE" id="PS50991"/>
    </source>
</evidence>
<dbReference type="Gene3D" id="1.10.238.260">
    <property type="match status" value="1"/>
</dbReference>
<dbReference type="FunFam" id="3.20.20.70:FF:000010">
    <property type="entry name" value="2-isopropylmalate synthase"/>
    <property type="match status" value="1"/>
</dbReference>
<keyword evidence="8 11" id="KW-0479">Metal-binding</keyword>
<gene>
    <name evidence="11" type="primary">leuA</name>
    <name evidence="13" type="ORF">ETSY1_41550</name>
</gene>
<evidence type="ECO:0000256" key="5">
    <source>
        <dbReference type="ARBA" id="ARBA00022430"/>
    </source>
</evidence>
<dbReference type="Pfam" id="PF22617">
    <property type="entry name" value="HCS_D2"/>
    <property type="match status" value="1"/>
</dbReference>
<keyword evidence="5 11" id="KW-0432">Leucine biosynthesis</keyword>
<evidence type="ECO:0000256" key="4">
    <source>
        <dbReference type="ARBA" id="ARBA00018198"/>
    </source>
</evidence>
<dbReference type="InterPro" id="IPR036230">
    <property type="entry name" value="LeuA_allosteric_dom_sf"/>
</dbReference>
<dbReference type="NCBIfam" id="TIGR00973">
    <property type="entry name" value="leuA_bact"/>
    <property type="match status" value="1"/>
</dbReference>
<name>W4L6G0_ENTF1</name>
<evidence type="ECO:0000256" key="6">
    <source>
        <dbReference type="ARBA" id="ARBA00022605"/>
    </source>
</evidence>
<proteinExistence type="inferred from homology"/>
<dbReference type="GO" id="GO:0009098">
    <property type="term" value="P:L-leucine biosynthetic process"/>
    <property type="evidence" value="ECO:0007669"/>
    <property type="project" value="UniProtKB-UniRule"/>
</dbReference>
<dbReference type="HAMAP" id="MF_01025">
    <property type="entry name" value="LeuA_type1"/>
    <property type="match status" value="1"/>
</dbReference>
<evidence type="ECO:0000256" key="3">
    <source>
        <dbReference type="ARBA" id="ARBA00012973"/>
    </source>
</evidence>
<dbReference type="PROSITE" id="PS50991">
    <property type="entry name" value="PYR_CT"/>
    <property type="match status" value="1"/>
</dbReference>
<comment type="function">
    <text evidence="11">Catalyzes the condensation of the acetyl group of acetyl-CoA with 3-methyl-2-oxobutanoate (2-ketoisovalerate) to form 3-carboxy-3-hydroxy-4-methylpentanoate (2-isopropylmalate).</text>
</comment>
<comment type="caution">
    <text evidence="13">The sequence shown here is derived from an EMBL/GenBank/DDBJ whole genome shotgun (WGS) entry which is preliminary data.</text>
</comment>
<comment type="pathway">
    <text evidence="1 11">Amino-acid biosynthesis; L-leucine biosynthesis; L-leucine from 3-methyl-2-oxobutanoate: step 1/4.</text>
</comment>
<dbReference type="Pfam" id="PF00682">
    <property type="entry name" value="HMGL-like"/>
    <property type="match status" value="1"/>
</dbReference>
<dbReference type="PROSITE" id="PS00816">
    <property type="entry name" value="AIPM_HOMOCIT_SYNTH_2"/>
    <property type="match status" value="1"/>
</dbReference>
<evidence type="ECO:0000313" key="13">
    <source>
        <dbReference type="EMBL" id="ETW92916.1"/>
    </source>
</evidence>
<dbReference type="CDD" id="cd07940">
    <property type="entry name" value="DRE_TIM_IPMS"/>
    <property type="match status" value="1"/>
</dbReference>
<dbReference type="HOGENOM" id="CLU_022158_0_1_7"/>
<feature type="domain" description="Pyruvate carboxyltransferase" evidence="12">
    <location>
        <begin position="4"/>
        <end position="266"/>
    </location>
</feature>
<dbReference type="InterPro" id="IPR054691">
    <property type="entry name" value="LeuA/HCS_post-cat"/>
</dbReference>
<dbReference type="InterPro" id="IPR050073">
    <property type="entry name" value="2-IPM_HCS-like"/>
</dbReference>
<dbReference type="GO" id="GO:0003852">
    <property type="term" value="F:2-isopropylmalate synthase activity"/>
    <property type="evidence" value="ECO:0007669"/>
    <property type="project" value="UniProtKB-UniRule"/>
</dbReference>
<dbReference type="GO" id="GO:0030145">
    <property type="term" value="F:manganese ion binding"/>
    <property type="evidence" value="ECO:0007669"/>
    <property type="project" value="UniProtKB-UniRule"/>
</dbReference>
<evidence type="ECO:0000256" key="8">
    <source>
        <dbReference type="ARBA" id="ARBA00022723"/>
    </source>
</evidence>
<dbReference type="SUPFAM" id="SSF110921">
    <property type="entry name" value="2-isopropylmalate synthase LeuA, allosteric (dimerisation) domain"/>
    <property type="match status" value="1"/>
</dbReference>
<dbReference type="Gene3D" id="3.30.160.270">
    <property type="match status" value="1"/>
</dbReference>
<dbReference type="SUPFAM" id="SSF51569">
    <property type="entry name" value="Aldolase"/>
    <property type="match status" value="1"/>
</dbReference>
<feature type="binding site" evidence="11">
    <location>
        <position position="203"/>
    </location>
    <ligand>
        <name>Mn(2+)</name>
        <dbReference type="ChEBI" id="CHEBI:29035"/>
    </ligand>
</feature>
<evidence type="ECO:0000256" key="7">
    <source>
        <dbReference type="ARBA" id="ARBA00022679"/>
    </source>
</evidence>
<keyword evidence="10 11" id="KW-0100">Branched-chain amino acid biosynthesis</keyword>
<dbReference type="PANTHER" id="PTHR10277">
    <property type="entry name" value="HOMOCITRATE SYNTHASE-RELATED"/>
    <property type="match status" value="1"/>
</dbReference>
<protein>
    <recommendedName>
        <fullName evidence="4 11">2-isopropylmalate synthase</fullName>
        <ecNumber evidence="3 11">2.3.3.13</ecNumber>
    </recommendedName>
    <alternativeName>
        <fullName evidence="11">Alpha-IPM synthase</fullName>
    </alternativeName>
    <alternativeName>
        <fullName evidence="11">Alpha-isopropylmalate synthase</fullName>
    </alternativeName>
</protein>